<proteinExistence type="predicted"/>
<evidence type="ECO:0000313" key="1">
    <source>
        <dbReference type="EMBL" id="XCG62329.1"/>
    </source>
</evidence>
<gene>
    <name evidence="1" type="ORF">ABLG96_13790</name>
</gene>
<dbReference type="RefSeq" id="WP_353647944.1">
    <property type="nucleotide sequence ID" value="NZ_CP159218.1"/>
</dbReference>
<organism evidence="1">
    <name type="scientific">Nakamurella sp. A5-74</name>
    <dbReference type="NCBI Taxonomy" id="3158264"/>
    <lineage>
        <taxon>Bacteria</taxon>
        <taxon>Bacillati</taxon>
        <taxon>Actinomycetota</taxon>
        <taxon>Actinomycetes</taxon>
        <taxon>Nakamurellales</taxon>
        <taxon>Nakamurellaceae</taxon>
        <taxon>Nakamurella</taxon>
    </lineage>
</organism>
<protein>
    <submittedName>
        <fullName evidence="1">Uncharacterized protein</fullName>
    </submittedName>
</protein>
<name>A0AAU8DK51_9ACTN</name>
<dbReference type="AlphaFoldDB" id="A0AAU8DK51"/>
<reference evidence="1" key="1">
    <citation type="submission" date="2024-05" db="EMBL/GenBank/DDBJ databases">
        <authorList>
            <person name="Cai S.Y."/>
            <person name="Jin L.M."/>
            <person name="Li H.R."/>
        </authorList>
    </citation>
    <scope>NUCLEOTIDE SEQUENCE</scope>
    <source>
        <strain evidence="1">A5-74</strain>
    </source>
</reference>
<dbReference type="EMBL" id="CP159218">
    <property type="protein sequence ID" value="XCG62329.1"/>
    <property type="molecule type" value="Genomic_DNA"/>
</dbReference>
<accession>A0AAU8DK51</accession>
<sequence>MNEPSSDESIIILDEHVGDAAGIHRGSISFTFQIIDEIGVKTADGMEGFNAAGEPGMYTTSAGQAAYRLLSSRLYAEAPGTEGLIKMFTSNGQPMTYEPDTKVFRAMPVMSMPSSELAKEVGESAAFQIGRQLDIERILQFYPELVRKHQLGESPITESPS</sequence>